<dbReference type="SUPFAM" id="SSF46785">
    <property type="entry name" value="Winged helix' DNA-binding domain"/>
    <property type="match status" value="1"/>
</dbReference>
<gene>
    <name evidence="5" type="ORF">GTO91_05830</name>
</gene>
<dbReference type="AlphaFoldDB" id="A0A845L301"/>
<dbReference type="Gene3D" id="1.10.10.10">
    <property type="entry name" value="Winged helix-like DNA-binding domain superfamily/Winged helix DNA-binding domain"/>
    <property type="match status" value="1"/>
</dbReference>
<dbReference type="EMBL" id="WXEY01000004">
    <property type="protein sequence ID" value="MZP29224.1"/>
    <property type="molecule type" value="Genomic_DNA"/>
</dbReference>
<evidence type="ECO:0000256" key="3">
    <source>
        <dbReference type="ARBA" id="ARBA00023163"/>
    </source>
</evidence>
<dbReference type="Proteomes" id="UP000463470">
    <property type="component" value="Unassembled WGS sequence"/>
</dbReference>
<dbReference type="PROSITE" id="PS50987">
    <property type="entry name" value="HTH_ARSR_2"/>
    <property type="match status" value="1"/>
</dbReference>
<feature type="domain" description="HTH arsR-type" evidence="4">
    <location>
        <begin position="1"/>
        <end position="95"/>
    </location>
</feature>
<dbReference type="PRINTS" id="PR00778">
    <property type="entry name" value="HTHARSR"/>
</dbReference>
<protein>
    <submittedName>
        <fullName evidence="5">Metalloregulator ArsR/SmtB family transcription factor</fullName>
    </submittedName>
</protein>
<organism evidence="5 6">
    <name type="scientific">Heliomicrobium undosum</name>
    <dbReference type="NCBI Taxonomy" id="121734"/>
    <lineage>
        <taxon>Bacteria</taxon>
        <taxon>Bacillati</taxon>
        <taxon>Bacillota</taxon>
        <taxon>Clostridia</taxon>
        <taxon>Eubacteriales</taxon>
        <taxon>Heliobacteriaceae</taxon>
        <taxon>Heliomicrobium</taxon>
    </lineage>
</organism>
<evidence type="ECO:0000256" key="1">
    <source>
        <dbReference type="ARBA" id="ARBA00023015"/>
    </source>
</evidence>
<sequence>MLPLYLKVMKALGDTSRVRILKMLEHKGELCVCDMINVLALSQPTVSNHLALLKEADLLKDRKEGRWVYYSLNRSANVYGKTLLGQLQEWMNDEPVFIEDRRRLDQMDDSGCALDEEKR</sequence>
<dbReference type="Pfam" id="PF01022">
    <property type="entry name" value="HTH_5"/>
    <property type="match status" value="1"/>
</dbReference>
<dbReference type="RefSeq" id="WP_161256249.1">
    <property type="nucleotide sequence ID" value="NZ_WXEY01000004.1"/>
</dbReference>
<dbReference type="InterPro" id="IPR036388">
    <property type="entry name" value="WH-like_DNA-bd_sf"/>
</dbReference>
<dbReference type="InterPro" id="IPR011991">
    <property type="entry name" value="ArsR-like_HTH"/>
</dbReference>
<keyword evidence="1" id="KW-0805">Transcription regulation</keyword>
<reference evidence="5 6" key="1">
    <citation type="submission" date="2020-01" db="EMBL/GenBank/DDBJ databases">
        <title>Whole-genome sequence of Heliobacterium undosum DSM 13378.</title>
        <authorList>
            <person name="Kyndt J.A."/>
            <person name="Meyer T.E."/>
        </authorList>
    </citation>
    <scope>NUCLEOTIDE SEQUENCE [LARGE SCALE GENOMIC DNA]</scope>
    <source>
        <strain evidence="5 6">DSM 13378</strain>
    </source>
</reference>
<keyword evidence="3" id="KW-0804">Transcription</keyword>
<dbReference type="PANTHER" id="PTHR33154:SF18">
    <property type="entry name" value="ARSENICAL RESISTANCE OPERON REPRESSOR"/>
    <property type="match status" value="1"/>
</dbReference>
<dbReference type="InterPro" id="IPR001845">
    <property type="entry name" value="HTH_ArsR_DNA-bd_dom"/>
</dbReference>
<evidence type="ECO:0000313" key="5">
    <source>
        <dbReference type="EMBL" id="MZP29224.1"/>
    </source>
</evidence>
<dbReference type="PANTHER" id="PTHR33154">
    <property type="entry name" value="TRANSCRIPTIONAL REGULATOR, ARSR FAMILY"/>
    <property type="match status" value="1"/>
</dbReference>
<keyword evidence="2" id="KW-0238">DNA-binding</keyword>
<evidence type="ECO:0000256" key="2">
    <source>
        <dbReference type="ARBA" id="ARBA00023125"/>
    </source>
</evidence>
<name>A0A845L301_9FIRM</name>
<evidence type="ECO:0000313" key="6">
    <source>
        <dbReference type="Proteomes" id="UP000463470"/>
    </source>
</evidence>
<dbReference type="InterPro" id="IPR051081">
    <property type="entry name" value="HTH_MetalResp_TranReg"/>
</dbReference>
<dbReference type="SMART" id="SM00418">
    <property type="entry name" value="HTH_ARSR"/>
    <property type="match status" value="1"/>
</dbReference>
<comment type="caution">
    <text evidence="5">The sequence shown here is derived from an EMBL/GenBank/DDBJ whole genome shotgun (WGS) entry which is preliminary data.</text>
</comment>
<dbReference type="GO" id="GO:0003700">
    <property type="term" value="F:DNA-binding transcription factor activity"/>
    <property type="evidence" value="ECO:0007669"/>
    <property type="project" value="InterPro"/>
</dbReference>
<dbReference type="NCBIfam" id="NF033788">
    <property type="entry name" value="HTH_metalloreg"/>
    <property type="match status" value="1"/>
</dbReference>
<dbReference type="GO" id="GO:0003677">
    <property type="term" value="F:DNA binding"/>
    <property type="evidence" value="ECO:0007669"/>
    <property type="project" value="UniProtKB-KW"/>
</dbReference>
<dbReference type="InterPro" id="IPR036390">
    <property type="entry name" value="WH_DNA-bd_sf"/>
</dbReference>
<keyword evidence="6" id="KW-1185">Reference proteome</keyword>
<evidence type="ECO:0000259" key="4">
    <source>
        <dbReference type="PROSITE" id="PS50987"/>
    </source>
</evidence>
<proteinExistence type="predicted"/>
<dbReference type="CDD" id="cd00090">
    <property type="entry name" value="HTH_ARSR"/>
    <property type="match status" value="1"/>
</dbReference>
<accession>A0A845L301</accession>
<dbReference type="OrthoDB" id="9798835at2"/>